<sequence>MPGRPSYNGCRHLHARGSPCPIGLPPLIPLRFFFPEGGKNMVRRMRGAVLLALIFLICQVGRPVSAQEDIHLPAFVTNAYLDPGWPEPRRPKLYVTFDRPMDPASVAAALGTEPASTLSLHWQNLTLIASVDSPLIPGVEYHFRLAGTAADLQGDRMGDGLALSYTPPEVLSYASYPTLLARDAPVVLVFNYAMDPESVRQSLSTEPPMDFDWSWSDDGHMLTLTPVAPLPPELDFVLRFQHGLQDSQGEPMPAPPAISFTTPPPILRTYPLDGEWVHPAAAVEMEFEGAMDPASTEAAFHITPAVPGGFSWQDNTLIFRPEQDYLAEHTTYTVTLATTALTADSQPLLRRPFSWSFNTTGRDNVAHFGWGANAQVVDADGRRAIQFSVLNQLPIPVQFELYRLELPQFLDRYASGFRGVAGYEDLLIDFADLPLETRWEQSVARRSTAQYADFAQETQIPPTVAPGLYLLNLTAGQVNDQLLVILSRHVLVIKQAEGQMVAWVTDINGAPAANADVEIYARDGSRLAQGRADAHGLYRTALAQDPQPLMVIARVADDVTAIGLSPEWQSRGDLGWGWWEPAPAAQRYAVHTYTERPIYRPGQTVFFKTIVRQDDDAVIGLPPGGTPLIARLRDARNNLVQSLELTTNGFGTAHGAFQLAEGAMLGDYQVEIALDGENHRQTFKVQDYRKPDYAVAVETHAGQLVVGEMVTVTLSAAYLFGEPVADAQVVLHQFELAPRQWWDPDTREAYTWYESSQPPVHARTDAQGRLTITFTAQMGNTGHPVSWQADLLQTIWGVEASVDDGSHQTGSSLAVFHVYSAAEALTLETDGYFKQPGVPFTVTLTAAGIDGTPVSDRGVELALIPYGRPGAEQRALTPQAGLNTDGEGKVQLPLTVDEPGYYELRADATDSLGNAIGYSTWLYVFDQTSPWITSNQGDLRIRAQQDTFAPGDVARLVVESATDGPALLTVERGTTRREQLVQLHSPLTVVELPVQADDAPNIFVTISTWEAQDTRLTDATWTNLPDSRLRQDQVELHVPVTDKTLRVAILSDGERYGPREEATFAVQVTDEAGQPVVAELSLALVDEAIFALSEDLAGPIFDAFYAEREHGVRTYDGMALIRWLGGGGGGGGDGGLLASPRRDFADTALWLPAIQTDATGRATVTVTLPDNLTRWRMTVKATTGPETQVGEAYTHITTWQPIVVRPLLPRGLTAGDELAISALVQNHDDQVRQLAVGLQGDDALLALQDAVTQTLRLEPGEVKVVGWPAQALIPGQVELTVWAVDEASTLGDSVELPLEIRPLAVPEVINQVGLVEGAFTATVQLPPGALAMSQVRIELSRSIAGSMLQGLEYLTGFPYGCVEQTMSRALPNAVVGRALHQIGIDHSTLAVDLPLLIDAGVQRLYGYQHNDGGWGWWYDDSSQDYQTAWVVFGLAVTAEAGYPVDPQVIDRGVSWLAAHLAEMDLRTRAFALYSMAMAGQGDLEATRSLAAEMEQPGSPQDAFSQAALALSLYRLGLEPLAQEWLDALAAAATVEEDHVYWLNPAEDGHYYQKNMASSVRSTALALSAFVQIRPGHPLEAGIVRWLMAQRRGEGWGSTNETAFTLLALTDHLLANQEAIPDAGYTVQLNGESIAGGALGLGELTGTVIIPAGQMAPGDNQVVLLATAGPLYYTIQQRLYLPQAEIGPAGNVEIRRLYLDPVSGQEVAWVAAGQLVQVLLSVRVSERAFYLLVEDRLPGGLEALNEGLNTTSHVAADFLEPVLYWQEYGYNHKEIWGDRVSFFITELSPGLHTYSYLARATQEGHFLSLPAEAAAMYDTTTWGRSASSVLRIGASE</sequence>
<accession>A0A540VME2</accession>
<dbReference type="InterPro" id="IPR011625">
    <property type="entry name" value="A2M_N_BRD"/>
</dbReference>
<dbReference type="Pfam" id="PF00207">
    <property type="entry name" value="A2M"/>
    <property type="match status" value="1"/>
</dbReference>
<dbReference type="Pfam" id="PF17973">
    <property type="entry name" value="bMG10"/>
    <property type="match status" value="1"/>
</dbReference>
<proteinExistence type="inferred from homology"/>
<evidence type="ECO:0000259" key="4">
    <source>
        <dbReference type="SMART" id="SM01360"/>
    </source>
</evidence>
<dbReference type="InParanoid" id="A0A540VME2"/>
<dbReference type="SMART" id="SM01419">
    <property type="entry name" value="Thiol-ester_cl"/>
    <property type="match status" value="1"/>
</dbReference>
<dbReference type="InterPro" id="IPR051802">
    <property type="entry name" value="YfhM-like"/>
</dbReference>
<dbReference type="Gene3D" id="2.60.40.1930">
    <property type="match status" value="1"/>
</dbReference>
<dbReference type="Pfam" id="PF07703">
    <property type="entry name" value="A2M_BRD"/>
    <property type="match status" value="1"/>
</dbReference>
<dbReference type="Proteomes" id="UP000317371">
    <property type="component" value="Unassembled WGS sequence"/>
</dbReference>
<evidence type="ECO:0000313" key="6">
    <source>
        <dbReference type="Proteomes" id="UP000317371"/>
    </source>
</evidence>
<dbReference type="SMART" id="SM01359">
    <property type="entry name" value="A2M_N_2"/>
    <property type="match status" value="1"/>
</dbReference>
<dbReference type="GO" id="GO:0005615">
    <property type="term" value="C:extracellular space"/>
    <property type="evidence" value="ECO:0007669"/>
    <property type="project" value="InterPro"/>
</dbReference>
<dbReference type="CDD" id="cd02891">
    <property type="entry name" value="A2M_like"/>
    <property type="match status" value="1"/>
</dbReference>
<dbReference type="Gene3D" id="2.60.40.3710">
    <property type="match status" value="1"/>
</dbReference>
<feature type="domain" description="Alpha-2-macroglobulin" evidence="4">
    <location>
        <begin position="1147"/>
        <end position="1238"/>
    </location>
</feature>
<dbReference type="GO" id="GO:0004866">
    <property type="term" value="F:endopeptidase inhibitor activity"/>
    <property type="evidence" value="ECO:0007669"/>
    <property type="project" value="InterPro"/>
</dbReference>
<comment type="similarity">
    <text evidence="1">Belongs to the protease inhibitor I39 (alpha-2-macroglobulin) family. Bacterial alpha-2-macroglobulin subfamily.</text>
</comment>
<dbReference type="InterPro" id="IPR047565">
    <property type="entry name" value="Alpha-macroglob_thiol-ester_cl"/>
</dbReference>
<dbReference type="OrthoDB" id="9767116at2"/>
<name>A0A540VME2_9CHLR</name>
<dbReference type="EMBL" id="VIGC01000001">
    <property type="protein sequence ID" value="TQE97934.1"/>
    <property type="molecule type" value="Genomic_DNA"/>
</dbReference>
<dbReference type="InterPro" id="IPR011626">
    <property type="entry name" value="Alpha-macroglobulin_TED"/>
</dbReference>
<comment type="caution">
    <text evidence="5">The sequence shown here is derived from an EMBL/GenBank/DDBJ whole genome shotgun (WGS) entry which is preliminary data.</text>
</comment>
<protein>
    <recommendedName>
        <fullName evidence="7">Alpha-2-macroglobulin</fullName>
    </recommendedName>
</protein>
<dbReference type="SUPFAM" id="SSF48239">
    <property type="entry name" value="Terpenoid cyclases/Protein prenyltransferases"/>
    <property type="match status" value="1"/>
</dbReference>
<evidence type="ECO:0000313" key="5">
    <source>
        <dbReference type="EMBL" id="TQE97934.1"/>
    </source>
</evidence>
<keyword evidence="2" id="KW-0732">Signal</keyword>
<dbReference type="InterPro" id="IPR021868">
    <property type="entry name" value="Alpha_2_Macroglob_MG3"/>
</dbReference>
<dbReference type="Pfam" id="PF11974">
    <property type="entry name" value="bMG3"/>
    <property type="match status" value="1"/>
</dbReference>
<feature type="domain" description="Alpha-2-macroglobulin bait region" evidence="3">
    <location>
        <begin position="939"/>
        <end position="1092"/>
    </location>
</feature>
<dbReference type="InterPro" id="IPR001599">
    <property type="entry name" value="Macroglobln_a2"/>
</dbReference>
<evidence type="ECO:0000256" key="2">
    <source>
        <dbReference type="ARBA" id="ARBA00022729"/>
    </source>
</evidence>
<evidence type="ECO:0000259" key="3">
    <source>
        <dbReference type="SMART" id="SM01359"/>
    </source>
</evidence>
<keyword evidence="6" id="KW-1185">Reference proteome</keyword>
<organism evidence="5 6">
    <name type="scientific">Litorilinea aerophila</name>
    <dbReference type="NCBI Taxonomy" id="1204385"/>
    <lineage>
        <taxon>Bacteria</taxon>
        <taxon>Bacillati</taxon>
        <taxon>Chloroflexota</taxon>
        <taxon>Caldilineae</taxon>
        <taxon>Caldilineales</taxon>
        <taxon>Caldilineaceae</taxon>
        <taxon>Litorilinea</taxon>
    </lineage>
</organism>
<dbReference type="PANTHER" id="PTHR40094">
    <property type="entry name" value="ALPHA-2-MACROGLOBULIN HOMOLOG"/>
    <property type="match status" value="1"/>
</dbReference>
<dbReference type="InterPro" id="IPR002890">
    <property type="entry name" value="MG2"/>
</dbReference>
<dbReference type="Pfam" id="PF01835">
    <property type="entry name" value="MG2"/>
    <property type="match status" value="1"/>
</dbReference>
<dbReference type="InterPro" id="IPR041246">
    <property type="entry name" value="Bact_MG10"/>
</dbReference>
<evidence type="ECO:0008006" key="7">
    <source>
        <dbReference type="Google" id="ProtNLM"/>
    </source>
</evidence>
<reference evidence="5 6" key="1">
    <citation type="submission" date="2019-06" db="EMBL/GenBank/DDBJ databases">
        <title>Genome sequence of Litorilinea aerophila BAA-2444.</title>
        <authorList>
            <person name="Maclea K.S."/>
            <person name="Maurais E.G."/>
            <person name="Iannazzi L.C."/>
        </authorList>
    </citation>
    <scope>NUCLEOTIDE SEQUENCE [LARGE SCALE GENOMIC DNA]</scope>
    <source>
        <strain evidence="5 6">ATCC BAA-2444</strain>
    </source>
</reference>
<dbReference type="SMART" id="SM01360">
    <property type="entry name" value="A2M"/>
    <property type="match status" value="1"/>
</dbReference>
<gene>
    <name evidence="5" type="ORF">FKZ61_00725</name>
</gene>
<dbReference type="InterPro" id="IPR008930">
    <property type="entry name" value="Terpenoid_cyclase/PrenylTrfase"/>
</dbReference>
<dbReference type="Pfam" id="PF13205">
    <property type="entry name" value="Big_5"/>
    <property type="match status" value="1"/>
</dbReference>
<evidence type="ECO:0000256" key="1">
    <source>
        <dbReference type="ARBA" id="ARBA00010556"/>
    </source>
</evidence>
<dbReference type="PANTHER" id="PTHR40094:SF1">
    <property type="entry name" value="UBIQUITIN DOMAIN-CONTAINING PROTEIN"/>
    <property type="match status" value="1"/>
</dbReference>
<dbReference type="InterPro" id="IPR032812">
    <property type="entry name" value="SbsA_Ig"/>
</dbReference>
<dbReference type="Pfam" id="PF07678">
    <property type="entry name" value="TED_complement"/>
    <property type="match status" value="2"/>
</dbReference>
<dbReference type="Gene3D" id="1.50.10.20">
    <property type="match status" value="1"/>
</dbReference>